<keyword evidence="2" id="KW-1185">Reference proteome</keyword>
<sequence length="109" mass="11699">MADGSNSPHPNSGPTLDVSALWAAIRALEEKFEARNATIATNVRLILTQLEHLTMAAAPPPTPPYFRGGDAAIPPLLVLPHTHFISKLVTLPAHPRSLQPTTIVFGCLF</sequence>
<dbReference type="AlphaFoldDB" id="A0AA87YRG9"/>
<gene>
    <name evidence="1" type="ORF">TIFTF001_050146</name>
</gene>
<proteinExistence type="predicted"/>
<comment type="caution">
    <text evidence="1">The sequence shown here is derived from an EMBL/GenBank/DDBJ whole genome shotgun (WGS) entry which is preliminary data.</text>
</comment>
<accession>A0AA87YRG9</accession>
<name>A0AA87YRG9_FICCA</name>
<evidence type="ECO:0000313" key="1">
    <source>
        <dbReference type="EMBL" id="GMN21539.1"/>
    </source>
</evidence>
<evidence type="ECO:0000313" key="2">
    <source>
        <dbReference type="Proteomes" id="UP001187192"/>
    </source>
</evidence>
<dbReference type="EMBL" id="BTGU01007842">
    <property type="protein sequence ID" value="GMN21539.1"/>
    <property type="molecule type" value="Genomic_DNA"/>
</dbReference>
<protein>
    <submittedName>
        <fullName evidence="1">Uncharacterized protein</fullName>
    </submittedName>
</protein>
<dbReference type="Proteomes" id="UP001187192">
    <property type="component" value="Unassembled WGS sequence"/>
</dbReference>
<reference evidence="1" key="1">
    <citation type="submission" date="2023-07" db="EMBL/GenBank/DDBJ databases">
        <title>draft genome sequence of fig (Ficus carica).</title>
        <authorList>
            <person name="Takahashi T."/>
            <person name="Nishimura K."/>
        </authorList>
    </citation>
    <scope>NUCLEOTIDE SEQUENCE</scope>
</reference>
<organism evidence="1 2">
    <name type="scientific">Ficus carica</name>
    <name type="common">Common fig</name>
    <dbReference type="NCBI Taxonomy" id="3494"/>
    <lineage>
        <taxon>Eukaryota</taxon>
        <taxon>Viridiplantae</taxon>
        <taxon>Streptophyta</taxon>
        <taxon>Embryophyta</taxon>
        <taxon>Tracheophyta</taxon>
        <taxon>Spermatophyta</taxon>
        <taxon>Magnoliopsida</taxon>
        <taxon>eudicotyledons</taxon>
        <taxon>Gunneridae</taxon>
        <taxon>Pentapetalae</taxon>
        <taxon>rosids</taxon>
        <taxon>fabids</taxon>
        <taxon>Rosales</taxon>
        <taxon>Moraceae</taxon>
        <taxon>Ficeae</taxon>
        <taxon>Ficus</taxon>
    </lineage>
</organism>